<sequence>MWRDRGTCVDGGSWGGEARGTGDGVVEGRQEGCSHVWSARGVGWRGRGGWRLGLNMTLIRGWGARQGWGSGWGLAG</sequence>
<keyword evidence="3" id="KW-1185">Reference proteome</keyword>
<dbReference type="Proteomes" id="UP000324222">
    <property type="component" value="Unassembled WGS sequence"/>
</dbReference>
<evidence type="ECO:0000313" key="2">
    <source>
        <dbReference type="EMBL" id="MPC69474.1"/>
    </source>
</evidence>
<feature type="region of interest" description="Disordered" evidence="1">
    <location>
        <begin position="1"/>
        <end position="25"/>
    </location>
</feature>
<evidence type="ECO:0000256" key="1">
    <source>
        <dbReference type="SAM" id="MobiDB-lite"/>
    </source>
</evidence>
<dbReference type="AlphaFoldDB" id="A0A5B7HLM1"/>
<feature type="compositionally biased region" description="Gly residues" evidence="1">
    <location>
        <begin position="12"/>
        <end position="25"/>
    </location>
</feature>
<gene>
    <name evidence="2" type="ORF">E2C01_063700</name>
</gene>
<dbReference type="EMBL" id="VSRR010029475">
    <property type="protein sequence ID" value="MPC69474.1"/>
    <property type="molecule type" value="Genomic_DNA"/>
</dbReference>
<reference evidence="2 3" key="1">
    <citation type="submission" date="2019-05" db="EMBL/GenBank/DDBJ databases">
        <title>Another draft genome of Portunus trituberculatus and its Hox gene families provides insights of decapod evolution.</title>
        <authorList>
            <person name="Jeong J.-H."/>
            <person name="Song I."/>
            <person name="Kim S."/>
            <person name="Choi T."/>
            <person name="Kim D."/>
            <person name="Ryu S."/>
            <person name="Kim W."/>
        </authorList>
    </citation>
    <scope>NUCLEOTIDE SEQUENCE [LARGE SCALE GENOMIC DNA]</scope>
    <source>
        <tissue evidence="2">Muscle</tissue>
    </source>
</reference>
<organism evidence="2 3">
    <name type="scientific">Portunus trituberculatus</name>
    <name type="common">Swimming crab</name>
    <name type="synonym">Neptunus trituberculatus</name>
    <dbReference type="NCBI Taxonomy" id="210409"/>
    <lineage>
        <taxon>Eukaryota</taxon>
        <taxon>Metazoa</taxon>
        <taxon>Ecdysozoa</taxon>
        <taxon>Arthropoda</taxon>
        <taxon>Crustacea</taxon>
        <taxon>Multicrustacea</taxon>
        <taxon>Malacostraca</taxon>
        <taxon>Eumalacostraca</taxon>
        <taxon>Eucarida</taxon>
        <taxon>Decapoda</taxon>
        <taxon>Pleocyemata</taxon>
        <taxon>Brachyura</taxon>
        <taxon>Eubrachyura</taxon>
        <taxon>Portunoidea</taxon>
        <taxon>Portunidae</taxon>
        <taxon>Portuninae</taxon>
        <taxon>Portunus</taxon>
    </lineage>
</organism>
<evidence type="ECO:0000313" key="3">
    <source>
        <dbReference type="Proteomes" id="UP000324222"/>
    </source>
</evidence>
<name>A0A5B7HLM1_PORTR</name>
<protein>
    <submittedName>
        <fullName evidence="2">Uncharacterized protein</fullName>
    </submittedName>
</protein>
<proteinExistence type="predicted"/>
<comment type="caution">
    <text evidence="2">The sequence shown here is derived from an EMBL/GenBank/DDBJ whole genome shotgun (WGS) entry which is preliminary data.</text>
</comment>
<accession>A0A5B7HLM1</accession>